<comment type="pathway">
    <text evidence="8">Carbohydrate metabolism; glyoxylate cycle; (S)-malate from isocitrate: step 2/2.</text>
</comment>
<dbReference type="Gene3D" id="3.20.20.360">
    <property type="entry name" value="Malate synthase, domain 3"/>
    <property type="match status" value="1"/>
</dbReference>
<evidence type="ECO:0000256" key="4">
    <source>
        <dbReference type="ARBA" id="ARBA00022532"/>
    </source>
</evidence>
<feature type="active site" description="Proton acceptor" evidence="7">
    <location>
        <position position="166"/>
    </location>
</feature>
<dbReference type="InterPro" id="IPR046363">
    <property type="entry name" value="MS_N_TIM-barrel_dom"/>
</dbReference>
<dbReference type="CDD" id="cd00727">
    <property type="entry name" value="malate_synt_A"/>
    <property type="match status" value="1"/>
</dbReference>
<dbReference type="Proteomes" id="UP000243180">
    <property type="component" value="Chromosome"/>
</dbReference>
<dbReference type="PANTHER" id="PTHR42902:SF1">
    <property type="entry name" value="MALATE SYNTHASE 1-RELATED"/>
    <property type="match status" value="1"/>
</dbReference>
<dbReference type="Pfam" id="PF20656">
    <property type="entry name" value="MS_N"/>
    <property type="match status" value="1"/>
</dbReference>
<feature type="domain" description="Malate synthase C-terminal" evidence="11">
    <location>
        <begin position="413"/>
        <end position="532"/>
    </location>
</feature>
<evidence type="ECO:0000256" key="3">
    <source>
        <dbReference type="ARBA" id="ARBA00022435"/>
    </source>
</evidence>
<evidence type="ECO:0000256" key="8">
    <source>
        <dbReference type="RuleBase" id="RU000555"/>
    </source>
</evidence>
<dbReference type="RefSeq" id="WP_096361933.1">
    <property type="nucleotide sequence ID" value="NZ_AP014879.1"/>
</dbReference>
<evidence type="ECO:0000259" key="9">
    <source>
        <dbReference type="Pfam" id="PF01274"/>
    </source>
</evidence>
<dbReference type="InterPro" id="IPR048356">
    <property type="entry name" value="MS_N"/>
</dbReference>
<dbReference type="PIRSF" id="PIRSF001363">
    <property type="entry name" value="Malate_synth"/>
    <property type="match status" value="1"/>
</dbReference>
<dbReference type="Gene3D" id="1.20.1220.12">
    <property type="entry name" value="Malate synthase, domain III"/>
    <property type="match status" value="1"/>
</dbReference>
<evidence type="ECO:0000256" key="7">
    <source>
        <dbReference type="PIRSR" id="PIRSR001363-1"/>
    </source>
</evidence>
<name>A0A1B4XHQ7_9GAMM</name>
<proteinExistence type="inferred from homology"/>
<keyword evidence="5 8" id="KW-0808">Transferase</keyword>
<dbReference type="FunFam" id="1.20.1220.12:FF:000001">
    <property type="entry name" value="Malate synthase"/>
    <property type="match status" value="1"/>
</dbReference>
<gene>
    <name evidence="12" type="ORF">SCL_2036</name>
</gene>
<evidence type="ECO:0000256" key="6">
    <source>
        <dbReference type="ARBA" id="ARBA00047918"/>
    </source>
</evidence>
<evidence type="ECO:0000313" key="13">
    <source>
        <dbReference type="Proteomes" id="UP000243180"/>
    </source>
</evidence>
<evidence type="ECO:0000259" key="11">
    <source>
        <dbReference type="Pfam" id="PF20659"/>
    </source>
</evidence>
<dbReference type="GO" id="GO:0006097">
    <property type="term" value="P:glyoxylate cycle"/>
    <property type="evidence" value="ECO:0007669"/>
    <property type="project" value="UniProtKB-UniPathway"/>
</dbReference>
<dbReference type="AlphaFoldDB" id="A0A1B4XHQ7"/>
<feature type="domain" description="Malate synthase TIM barrel" evidence="9">
    <location>
        <begin position="163"/>
        <end position="406"/>
    </location>
</feature>
<comment type="catalytic activity">
    <reaction evidence="6 8">
        <text>glyoxylate + acetyl-CoA + H2O = (S)-malate + CoA + H(+)</text>
        <dbReference type="Rhea" id="RHEA:18181"/>
        <dbReference type="ChEBI" id="CHEBI:15377"/>
        <dbReference type="ChEBI" id="CHEBI:15378"/>
        <dbReference type="ChEBI" id="CHEBI:15589"/>
        <dbReference type="ChEBI" id="CHEBI:36655"/>
        <dbReference type="ChEBI" id="CHEBI:57287"/>
        <dbReference type="ChEBI" id="CHEBI:57288"/>
        <dbReference type="EC" id="2.3.3.9"/>
    </reaction>
</comment>
<dbReference type="InterPro" id="IPR001465">
    <property type="entry name" value="Malate_synthase_TIM"/>
</dbReference>
<keyword evidence="3 8" id="KW-0329">Glyoxylate bypass</keyword>
<dbReference type="KEGG" id="slim:SCL_2036"/>
<feature type="domain" description="Malate synthase N-terminal" evidence="10">
    <location>
        <begin position="11"/>
        <end position="69"/>
    </location>
</feature>
<dbReference type="NCBIfam" id="TIGR01344">
    <property type="entry name" value="malate_syn_A"/>
    <property type="match status" value="1"/>
</dbReference>
<dbReference type="InterPro" id="IPR019830">
    <property type="entry name" value="Malate_synthase_CS"/>
</dbReference>
<reference evidence="12 13" key="1">
    <citation type="submission" date="2015-05" db="EMBL/GenBank/DDBJ databases">
        <title>Complete genome sequence of a sulfur-oxidizing gammaproteobacterium strain HA5.</title>
        <authorList>
            <person name="Miura A."/>
            <person name="Kojima H."/>
            <person name="Fukui M."/>
        </authorList>
    </citation>
    <scope>NUCLEOTIDE SEQUENCE [LARGE SCALE GENOMIC DNA]</scope>
    <source>
        <strain evidence="12 13">HA5</strain>
    </source>
</reference>
<dbReference type="InterPro" id="IPR048355">
    <property type="entry name" value="MS_C"/>
</dbReference>
<keyword evidence="4 8" id="KW-0816">Tricarboxylic acid cycle</keyword>
<dbReference type="FunCoup" id="A0A1B4XHQ7">
    <property type="interactions" value="306"/>
</dbReference>
<evidence type="ECO:0000313" key="12">
    <source>
        <dbReference type="EMBL" id="BAV34327.1"/>
    </source>
</evidence>
<dbReference type="EMBL" id="AP014879">
    <property type="protein sequence ID" value="BAV34327.1"/>
    <property type="molecule type" value="Genomic_DNA"/>
</dbReference>
<sequence>MNKPLAMPAGMVLRAEAPEEYAGILTPEALDFVADLARRFGPGREQLLARRAERQAQLDRGIKPEFPFETRAVREADWTVAPVPAEIQDRRVEITGPVERKMIINALNSGANVFLADLEDSLAPTWDNVIRGQVNLRDAVRRSISYDSPEGKHYTLNTKTAILFVRPRGWHLTEKHVLVDGKPVSASLFDFGLYFFHNARALLERGTAPYFYLPKLESYLEARLWNEVFLWAQERLGIPRGTIKATVLIETILAAFDMDEILYELREHSAGLNCGRWDYLFSTIKKFHNDPDFILADRGQVSMTAPFMLAYSLLLIQTCHRRNAHAMGGMAAQIPIKSNPAANEAALAKVRADKEREAKDGHDGTWVAHPGLVPLAKDVFDRLMPTPNQIHRKRHDVLVPASDLLAFAPKAPITEAGLRLNIEVGIEYLGAWLAGTGCVQIHNLMEDAATAEISCSQVWHWIRSKKGVLSDGRKVTLELAQKMIPEELQRIHMSLGEKIYAAGKYELAAQLFDKFIGTEPMPEFLTLLGYDYLD</sequence>
<dbReference type="GO" id="GO:0004474">
    <property type="term" value="F:malate synthase activity"/>
    <property type="evidence" value="ECO:0007669"/>
    <property type="project" value="UniProtKB-EC"/>
</dbReference>
<dbReference type="PROSITE" id="PS00510">
    <property type="entry name" value="MALATE_SYNTHASE"/>
    <property type="match status" value="1"/>
</dbReference>
<protein>
    <recommendedName>
        <fullName evidence="2 8">Malate synthase</fullName>
        <ecNumber evidence="2 8">2.3.3.9</ecNumber>
    </recommendedName>
</protein>
<evidence type="ECO:0000256" key="1">
    <source>
        <dbReference type="ARBA" id="ARBA00006394"/>
    </source>
</evidence>
<organism evidence="12 13">
    <name type="scientific">Sulfuricaulis limicola</name>
    <dbReference type="NCBI Taxonomy" id="1620215"/>
    <lineage>
        <taxon>Bacteria</taxon>
        <taxon>Pseudomonadati</taxon>
        <taxon>Pseudomonadota</taxon>
        <taxon>Gammaproteobacteria</taxon>
        <taxon>Acidiferrobacterales</taxon>
        <taxon>Acidiferrobacteraceae</taxon>
        <taxon>Sulfuricaulis</taxon>
    </lineage>
</organism>
<dbReference type="GO" id="GO:0005737">
    <property type="term" value="C:cytoplasm"/>
    <property type="evidence" value="ECO:0007669"/>
    <property type="project" value="TreeGrafter"/>
</dbReference>
<dbReference type="UniPathway" id="UPA00703">
    <property type="reaction ID" value="UER00720"/>
</dbReference>
<comment type="similarity">
    <text evidence="1 8">Belongs to the malate synthase family.</text>
</comment>
<dbReference type="InParanoid" id="A0A1B4XHQ7"/>
<dbReference type="FunFam" id="3.20.20.360:FF:000001">
    <property type="entry name" value="Malate synthase"/>
    <property type="match status" value="1"/>
</dbReference>
<feature type="active site" description="Proton donor" evidence="7">
    <location>
        <position position="447"/>
    </location>
</feature>
<evidence type="ECO:0000256" key="2">
    <source>
        <dbReference type="ARBA" id="ARBA00012636"/>
    </source>
</evidence>
<evidence type="ECO:0000259" key="10">
    <source>
        <dbReference type="Pfam" id="PF20656"/>
    </source>
</evidence>
<dbReference type="InterPro" id="IPR006252">
    <property type="entry name" value="Malate_synthA"/>
</dbReference>
<dbReference type="InterPro" id="IPR044856">
    <property type="entry name" value="Malate_synth_C_sf"/>
</dbReference>
<dbReference type="OrthoDB" id="9768429at2"/>
<dbReference type="EC" id="2.3.3.9" evidence="2 8"/>
<evidence type="ECO:0000256" key="5">
    <source>
        <dbReference type="ARBA" id="ARBA00022679"/>
    </source>
</evidence>
<dbReference type="InterPro" id="IPR011076">
    <property type="entry name" value="Malate_synth_sf"/>
</dbReference>
<dbReference type="GO" id="GO:0006099">
    <property type="term" value="P:tricarboxylic acid cycle"/>
    <property type="evidence" value="ECO:0007669"/>
    <property type="project" value="UniProtKB-KW"/>
</dbReference>
<dbReference type="Pfam" id="PF20659">
    <property type="entry name" value="MS_C"/>
    <property type="match status" value="1"/>
</dbReference>
<accession>A0A1B4XHQ7</accession>
<dbReference type="PANTHER" id="PTHR42902">
    <property type="entry name" value="MALATE SYNTHASE"/>
    <property type="match status" value="1"/>
</dbReference>
<dbReference type="SUPFAM" id="SSF51645">
    <property type="entry name" value="Malate synthase G"/>
    <property type="match status" value="1"/>
</dbReference>
<dbReference type="Pfam" id="PF01274">
    <property type="entry name" value="MS_TIM-barrel"/>
    <property type="match status" value="1"/>
</dbReference>
<keyword evidence="13" id="KW-1185">Reference proteome</keyword>